<feature type="domain" description="Ribbon-helix-helix" evidence="1">
    <location>
        <begin position="2"/>
        <end position="66"/>
    </location>
</feature>
<dbReference type="Gene3D" id="1.10.3990.20">
    <property type="entry name" value="protein bp1543"/>
    <property type="match status" value="1"/>
</dbReference>
<proteinExistence type="predicted"/>
<dbReference type="InterPro" id="IPR027373">
    <property type="entry name" value="RHH_dom"/>
</dbReference>
<accession>A0ABQ5V9G9</accession>
<reference evidence="2" key="2">
    <citation type="submission" date="2023-01" db="EMBL/GenBank/DDBJ databases">
        <title>Draft genome sequence of Algimonas ampicilliniresistens strain NBRC 108219.</title>
        <authorList>
            <person name="Sun Q."/>
            <person name="Mori K."/>
        </authorList>
    </citation>
    <scope>NUCLEOTIDE SEQUENCE</scope>
    <source>
        <strain evidence="2">NBRC 108219</strain>
    </source>
</reference>
<reference evidence="2" key="1">
    <citation type="journal article" date="2014" name="Int. J. Syst. Evol. Microbiol.">
        <title>Complete genome of a new Firmicutes species belonging to the dominant human colonic microbiota ('Ruminococcus bicirculans') reveals two chromosomes and a selective capacity to utilize plant glucans.</title>
        <authorList>
            <consortium name="NISC Comparative Sequencing Program"/>
            <person name="Wegmann U."/>
            <person name="Louis P."/>
            <person name="Goesmann A."/>
            <person name="Henrissat B."/>
            <person name="Duncan S.H."/>
            <person name="Flint H.J."/>
        </authorList>
    </citation>
    <scope>NUCLEOTIDE SEQUENCE</scope>
    <source>
        <strain evidence="2">NBRC 108219</strain>
    </source>
</reference>
<comment type="caution">
    <text evidence="2">The sequence shown here is derived from an EMBL/GenBank/DDBJ whole genome shotgun (WGS) entry which is preliminary data.</text>
</comment>
<name>A0ABQ5V9G9_9PROT</name>
<dbReference type="InterPro" id="IPR038268">
    <property type="entry name" value="RHH_sf"/>
</dbReference>
<dbReference type="EMBL" id="BSNK01000001">
    <property type="protein sequence ID" value="GLQ23695.1"/>
    <property type="molecule type" value="Genomic_DNA"/>
</dbReference>
<keyword evidence="3" id="KW-1185">Reference proteome</keyword>
<gene>
    <name evidence="2" type="ORF">GCM10007853_15690</name>
</gene>
<dbReference type="Proteomes" id="UP001161391">
    <property type="component" value="Unassembled WGS sequence"/>
</dbReference>
<evidence type="ECO:0000313" key="3">
    <source>
        <dbReference type="Proteomes" id="UP001161391"/>
    </source>
</evidence>
<protein>
    <recommendedName>
        <fullName evidence="1">Ribbon-helix-helix domain-containing protein</fullName>
    </recommendedName>
</protein>
<organism evidence="2 3">
    <name type="scientific">Algimonas ampicilliniresistens</name>
    <dbReference type="NCBI Taxonomy" id="1298735"/>
    <lineage>
        <taxon>Bacteria</taxon>
        <taxon>Pseudomonadati</taxon>
        <taxon>Pseudomonadota</taxon>
        <taxon>Alphaproteobacteria</taxon>
        <taxon>Maricaulales</taxon>
        <taxon>Robiginitomaculaceae</taxon>
        <taxon>Algimonas</taxon>
    </lineage>
</organism>
<sequence length="81" mass="9264">MKKRSISLYGHATSVALEPEFWAELDRAADEETTSVSGLIRRLDDKRLMQSPEQGLASYIRVWILKRAVEQTSPHPKDHSE</sequence>
<dbReference type="Pfam" id="PF13467">
    <property type="entry name" value="RHH_4"/>
    <property type="match status" value="1"/>
</dbReference>
<evidence type="ECO:0000313" key="2">
    <source>
        <dbReference type="EMBL" id="GLQ23695.1"/>
    </source>
</evidence>
<evidence type="ECO:0000259" key="1">
    <source>
        <dbReference type="Pfam" id="PF13467"/>
    </source>
</evidence>
<dbReference type="RefSeq" id="WP_284389352.1">
    <property type="nucleotide sequence ID" value="NZ_BSNK01000001.1"/>
</dbReference>